<evidence type="ECO:0000313" key="1">
    <source>
        <dbReference type="EMBL" id="MFC3832514.1"/>
    </source>
</evidence>
<protein>
    <submittedName>
        <fullName evidence="1">Uncharacterized protein</fullName>
    </submittedName>
</protein>
<name>A0ABV7Z627_9DEIO</name>
<accession>A0ABV7Z627</accession>
<sequence length="65" mass="7160">MGPLPGVRFTPDGWLVNLSGPDPDAQTFLPAARRIHGPLDPLSAEFRDLEGCPQYLRTERGESLK</sequence>
<evidence type="ECO:0000313" key="2">
    <source>
        <dbReference type="Proteomes" id="UP001595803"/>
    </source>
</evidence>
<dbReference type="EMBL" id="JBHRZG010000006">
    <property type="protein sequence ID" value="MFC3832514.1"/>
    <property type="molecule type" value="Genomic_DNA"/>
</dbReference>
<proteinExistence type="predicted"/>
<organism evidence="1 2">
    <name type="scientific">Deinococcus rufus</name>
    <dbReference type="NCBI Taxonomy" id="2136097"/>
    <lineage>
        <taxon>Bacteria</taxon>
        <taxon>Thermotogati</taxon>
        <taxon>Deinococcota</taxon>
        <taxon>Deinococci</taxon>
        <taxon>Deinococcales</taxon>
        <taxon>Deinococcaceae</taxon>
        <taxon>Deinococcus</taxon>
    </lineage>
</organism>
<gene>
    <name evidence="1" type="ORF">ACFOSB_06545</name>
</gene>
<keyword evidence="2" id="KW-1185">Reference proteome</keyword>
<dbReference type="Proteomes" id="UP001595803">
    <property type="component" value="Unassembled WGS sequence"/>
</dbReference>
<comment type="caution">
    <text evidence="1">The sequence shown here is derived from an EMBL/GenBank/DDBJ whole genome shotgun (WGS) entry which is preliminary data.</text>
</comment>
<reference evidence="2" key="1">
    <citation type="journal article" date="2019" name="Int. J. Syst. Evol. Microbiol.">
        <title>The Global Catalogue of Microorganisms (GCM) 10K type strain sequencing project: providing services to taxonomists for standard genome sequencing and annotation.</title>
        <authorList>
            <consortium name="The Broad Institute Genomics Platform"/>
            <consortium name="The Broad Institute Genome Sequencing Center for Infectious Disease"/>
            <person name="Wu L."/>
            <person name="Ma J."/>
        </authorList>
    </citation>
    <scope>NUCLEOTIDE SEQUENCE [LARGE SCALE GENOMIC DNA]</scope>
    <source>
        <strain evidence="2">CCTCC AB 2017081</strain>
    </source>
</reference>
<dbReference type="RefSeq" id="WP_322474110.1">
    <property type="nucleotide sequence ID" value="NZ_JBHRZG010000006.1"/>
</dbReference>